<dbReference type="OrthoDB" id="408373at2759"/>
<dbReference type="Proteomes" id="UP000030669">
    <property type="component" value="Unassembled WGS sequence"/>
</dbReference>
<dbReference type="KEGG" id="gtr:GLOTRDRAFT_140899"/>
<dbReference type="InterPro" id="IPR000073">
    <property type="entry name" value="AB_hydrolase_1"/>
</dbReference>
<dbReference type="GO" id="GO:0016787">
    <property type="term" value="F:hydrolase activity"/>
    <property type="evidence" value="ECO:0007669"/>
    <property type="project" value="UniProtKB-KW"/>
</dbReference>
<dbReference type="Pfam" id="PF12697">
    <property type="entry name" value="Abhydrolase_6"/>
    <property type="match status" value="1"/>
</dbReference>
<dbReference type="SUPFAM" id="SSF53474">
    <property type="entry name" value="alpha/beta-Hydrolases"/>
    <property type="match status" value="1"/>
</dbReference>
<dbReference type="RefSeq" id="XP_007869920.1">
    <property type="nucleotide sequence ID" value="XM_007871729.1"/>
</dbReference>
<dbReference type="InterPro" id="IPR029058">
    <property type="entry name" value="AB_hydrolase_fold"/>
</dbReference>
<reference evidence="2 3" key="1">
    <citation type="journal article" date="2012" name="Science">
        <title>The Paleozoic origin of enzymatic lignin decomposition reconstructed from 31 fungal genomes.</title>
        <authorList>
            <person name="Floudas D."/>
            <person name="Binder M."/>
            <person name="Riley R."/>
            <person name="Barry K."/>
            <person name="Blanchette R.A."/>
            <person name="Henrissat B."/>
            <person name="Martinez A.T."/>
            <person name="Otillar R."/>
            <person name="Spatafora J.W."/>
            <person name="Yadav J.S."/>
            <person name="Aerts A."/>
            <person name="Benoit I."/>
            <person name="Boyd A."/>
            <person name="Carlson A."/>
            <person name="Copeland A."/>
            <person name="Coutinho P.M."/>
            <person name="de Vries R.P."/>
            <person name="Ferreira P."/>
            <person name="Findley K."/>
            <person name="Foster B."/>
            <person name="Gaskell J."/>
            <person name="Glotzer D."/>
            <person name="Gorecki P."/>
            <person name="Heitman J."/>
            <person name="Hesse C."/>
            <person name="Hori C."/>
            <person name="Igarashi K."/>
            <person name="Jurgens J.A."/>
            <person name="Kallen N."/>
            <person name="Kersten P."/>
            <person name="Kohler A."/>
            <person name="Kuees U."/>
            <person name="Kumar T.K.A."/>
            <person name="Kuo A."/>
            <person name="LaButti K."/>
            <person name="Larrondo L.F."/>
            <person name="Lindquist E."/>
            <person name="Ling A."/>
            <person name="Lombard V."/>
            <person name="Lucas S."/>
            <person name="Lundell T."/>
            <person name="Martin R."/>
            <person name="McLaughlin D.J."/>
            <person name="Morgenstern I."/>
            <person name="Morin E."/>
            <person name="Murat C."/>
            <person name="Nagy L.G."/>
            <person name="Nolan M."/>
            <person name="Ohm R.A."/>
            <person name="Patyshakuliyeva A."/>
            <person name="Rokas A."/>
            <person name="Ruiz-Duenas F.J."/>
            <person name="Sabat G."/>
            <person name="Salamov A."/>
            <person name="Samejima M."/>
            <person name="Schmutz J."/>
            <person name="Slot J.C."/>
            <person name="St John F."/>
            <person name="Stenlid J."/>
            <person name="Sun H."/>
            <person name="Sun S."/>
            <person name="Syed K."/>
            <person name="Tsang A."/>
            <person name="Wiebenga A."/>
            <person name="Young D."/>
            <person name="Pisabarro A."/>
            <person name="Eastwood D.C."/>
            <person name="Martin F."/>
            <person name="Cullen D."/>
            <person name="Grigoriev I.V."/>
            <person name="Hibbett D.S."/>
        </authorList>
    </citation>
    <scope>NUCLEOTIDE SEQUENCE [LARGE SCALE GENOMIC DNA]</scope>
    <source>
        <strain evidence="2 3">ATCC 11539</strain>
    </source>
</reference>
<keyword evidence="3" id="KW-1185">Reference proteome</keyword>
<evidence type="ECO:0000313" key="3">
    <source>
        <dbReference type="Proteomes" id="UP000030669"/>
    </source>
</evidence>
<protein>
    <submittedName>
        <fullName evidence="2">Alpha/beta-hydrolase</fullName>
    </submittedName>
</protein>
<dbReference type="GeneID" id="19304643"/>
<dbReference type="STRING" id="670483.S7PVP8"/>
<dbReference type="HOGENOM" id="CLU_020336_18_1_1"/>
<feature type="domain" description="AB hydrolase-1" evidence="1">
    <location>
        <begin position="31"/>
        <end position="277"/>
    </location>
</feature>
<evidence type="ECO:0000259" key="1">
    <source>
        <dbReference type="Pfam" id="PF12697"/>
    </source>
</evidence>
<sequence>MSFIPSTRYLRSSDGARIYAEAVGDSQKPSLVFTHGVSLSAAIFDDLFRDERLLDNFYLVRYDMRGHGRSDKPETMEGYQSHLYADDFSAVVSAFDLVKPIFVGWSLGATVVADICANIRPLPLAGAVFISALPYIGPVMQSVGKPDILSVIPQMLPSSTASITEVKSLLARFVDSCFNDPDRVPFAVKTAWIGMTALQSPTVTGLVFSRPQDPAPLFEAGRKGLPLLCVCGAADPYVDGQAVVDEMRPHFPQLSAVSVAGGSHAVFYDQREDVVQALLEFGKKIYGKRITVTRKILVGKKIWSTRKKFSFDHVASSSPTR</sequence>
<dbReference type="InterPro" id="IPR050228">
    <property type="entry name" value="Carboxylesterase_BioH"/>
</dbReference>
<dbReference type="eggNOG" id="ENOG502SI82">
    <property type="taxonomic scope" value="Eukaryota"/>
</dbReference>
<proteinExistence type="predicted"/>
<keyword evidence="2" id="KW-0378">Hydrolase</keyword>
<dbReference type="Gene3D" id="3.40.50.1820">
    <property type="entry name" value="alpha/beta hydrolase"/>
    <property type="match status" value="1"/>
</dbReference>
<accession>S7PVP8</accession>
<organism evidence="2 3">
    <name type="scientific">Gloeophyllum trabeum (strain ATCC 11539 / FP-39264 / Madison 617)</name>
    <name type="common">Brown rot fungus</name>
    <dbReference type="NCBI Taxonomy" id="670483"/>
    <lineage>
        <taxon>Eukaryota</taxon>
        <taxon>Fungi</taxon>
        <taxon>Dikarya</taxon>
        <taxon>Basidiomycota</taxon>
        <taxon>Agaricomycotina</taxon>
        <taxon>Agaricomycetes</taxon>
        <taxon>Gloeophyllales</taxon>
        <taxon>Gloeophyllaceae</taxon>
        <taxon>Gloeophyllum</taxon>
    </lineage>
</organism>
<dbReference type="PANTHER" id="PTHR43194:SF2">
    <property type="entry name" value="PEROXISOMAL MEMBRANE PROTEIN LPX1"/>
    <property type="match status" value="1"/>
</dbReference>
<dbReference type="EMBL" id="KB469310">
    <property type="protein sequence ID" value="EPQ51442.1"/>
    <property type="molecule type" value="Genomic_DNA"/>
</dbReference>
<dbReference type="AlphaFoldDB" id="S7PVP8"/>
<gene>
    <name evidence="2" type="ORF">GLOTRDRAFT_140899</name>
</gene>
<dbReference type="PANTHER" id="PTHR43194">
    <property type="entry name" value="HYDROLASE ALPHA/BETA FOLD FAMILY"/>
    <property type="match status" value="1"/>
</dbReference>
<name>S7PVP8_GLOTA</name>
<dbReference type="OMA" id="YDDSANW"/>
<evidence type="ECO:0000313" key="2">
    <source>
        <dbReference type="EMBL" id="EPQ51442.1"/>
    </source>
</evidence>